<dbReference type="EMBL" id="JAKROA010000003">
    <property type="protein sequence ID" value="KAL5108321.1"/>
    <property type="molecule type" value="Genomic_DNA"/>
</dbReference>
<protein>
    <submittedName>
        <fullName evidence="1">Uncharacterized protein</fullName>
    </submittedName>
</protein>
<accession>A0ABR4QFD1</accession>
<gene>
    <name evidence="1" type="ORF">TcWFU_000208</name>
</gene>
<dbReference type="Proteomes" id="UP001651158">
    <property type="component" value="Unassembled WGS sequence"/>
</dbReference>
<evidence type="ECO:0000313" key="2">
    <source>
        <dbReference type="Proteomes" id="UP001651158"/>
    </source>
</evidence>
<organism evidence="1 2">
    <name type="scientific">Taenia crassiceps</name>
    <dbReference type="NCBI Taxonomy" id="6207"/>
    <lineage>
        <taxon>Eukaryota</taxon>
        <taxon>Metazoa</taxon>
        <taxon>Spiralia</taxon>
        <taxon>Lophotrochozoa</taxon>
        <taxon>Platyhelminthes</taxon>
        <taxon>Cestoda</taxon>
        <taxon>Eucestoda</taxon>
        <taxon>Cyclophyllidea</taxon>
        <taxon>Taeniidae</taxon>
        <taxon>Taenia</taxon>
    </lineage>
</organism>
<comment type="caution">
    <text evidence="1">The sequence shown here is derived from an EMBL/GenBank/DDBJ whole genome shotgun (WGS) entry which is preliminary data.</text>
</comment>
<name>A0ABR4QFD1_9CEST</name>
<keyword evidence="2" id="KW-1185">Reference proteome</keyword>
<proteinExistence type="predicted"/>
<evidence type="ECO:0000313" key="1">
    <source>
        <dbReference type="EMBL" id="KAL5108321.1"/>
    </source>
</evidence>
<sequence>MRPWHVLASWRQQSSLSGHLEVLVEGHAFMQHLAATPPLPYCDVSTPPLSSPSSTLHSFHNTELFRRPRQTLRPAFMMHAACSSFTASPHPVTTPRHETASKATTAVLPLGGKSGGRGDKCPTCTELPGVHCVNK</sequence>
<reference evidence="1 2" key="1">
    <citation type="journal article" date="2022" name="Front. Cell. Infect. Microbiol.">
        <title>The Genomes of Two Strains of Taenia crassiceps the Animal Model for the Study of Human Cysticercosis.</title>
        <authorList>
            <person name="Bobes R.J."/>
            <person name="Estrada K."/>
            <person name="Rios-Valencia D.G."/>
            <person name="Calderon-Gallegos A."/>
            <person name="de la Torre P."/>
            <person name="Carrero J.C."/>
            <person name="Sanchez-Flores A."/>
            <person name="Laclette J.P."/>
        </authorList>
    </citation>
    <scope>NUCLEOTIDE SEQUENCE [LARGE SCALE GENOMIC DNA]</scope>
    <source>
        <strain evidence="1">WFUcys</strain>
    </source>
</reference>